<evidence type="ECO:0000256" key="13">
    <source>
        <dbReference type="SAM" id="SignalP"/>
    </source>
</evidence>
<dbReference type="Gene3D" id="2.40.170.20">
    <property type="entry name" value="TonB-dependent receptor, beta-barrel domain"/>
    <property type="match status" value="1"/>
</dbReference>
<dbReference type="InterPro" id="IPR036942">
    <property type="entry name" value="Beta-barrel_TonB_sf"/>
</dbReference>
<reference evidence="17" key="1">
    <citation type="submission" date="2023-09" db="EMBL/GenBank/DDBJ databases">
        <authorList>
            <person name="Li S."/>
            <person name="Li X."/>
            <person name="Zhang C."/>
            <person name="Zhao Z."/>
        </authorList>
    </citation>
    <scope>NUCLEOTIDE SEQUENCE [LARGE SCALE GENOMIC DNA]</scope>
    <source>
        <strain evidence="17">SQ149</strain>
    </source>
</reference>
<keyword evidence="10 11" id="KW-0998">Cell outer membrane</keyword>
<keyword evidence="9 16" id="KW-0675">Receptor</keyword>
<evidence type="ECO:0000313" key="17">
    <source>
        <dbReference type="Proteomes" id="UP001258994"/>
    </source>
</evidence>
<keyword evidence="5 11" id="KW-0812">Transmembrane</keyword>
<evidence type="ECO:0000259" key="14">
    <source>
        <dbReference type="Pfam" id="PF00593"/>
    </source>
</evidence>
<comment type="subcellular location">
    <subcellularLocation>
        <location evidence="1 11">Cell outer membrane</location>
        <topology evidence="1 11">Multi-pass membrane protein</topology>
    </subcellularLocation>
</comment>
<dbReference type="Pfam" id="PF07715">
    <property type="entry name" value="Plug"/>
    <property type="match status" value="1"/>
</dbReference>
<dbReference type="SUPFAM" id="SSF56935">
    <property type="entry name" value="Porins"/>
    <property type="match status" value="1"/>
</dbReference>
<dbReference type="InterPro" id="IPR012910">
    <property type="entry name" value="Plug_dom"/>
</dbReference>
<dbReference type="InterPro" id="IPR000531">
    <property type="entry name" value="Beta-barrel_TonB"/>
</dbReference>
<sequence length="640" mass="69055">MKYLSFTRLTGTLLLTCSPIALSATANNTGSINTDNSSIEVFTVTGTHIPDTSDTASLPKFTISAEEIAALAPNSFADVLAGVPGIDIFEQGGVGGLTFLSVRGGDPNFVVILIDGVKVNDPTNSRGGAFDLGTIDPTVIDKVDVFYGSLSTVYGSDALAGVISIETKKFSEQRNGTASIKVGSNGMYGGSVHFGVALAEIAQLSVIGSVQDGDDSTFGDAFERQEVIASLASMADSDSQWNLGFFYADGEAATFPEDSGGDRLAVIRDPEIRDFSQTNVNAKVQHSLSESIKLDFNSAWSKREEDISNPGIAPGVLDGVPAIDSISNYERLDLSATASYGISESAVIALGAAYAKEDGDMKSIIDFGFPMPADYTLERETESVFVEARLDPLESLHFTLGIRHDNTKQNDVTTARLISRYQLSSTSTISAQYSEGFKLPSFFAVAHPFVGNPELKPEQSENYDLSIDSNFFTGNLTTRFSIYKNTFTDLVDFDPIAFTNVNRSKVTAEGVEAYLAYQANEQLSLSGQFTYNKVDIDEVGVVLRRRPELKASVTANYQATEQLSFTGRLVANDDYYDSSVPTGMIELPGYNHLDLSAAWTPTDSLMFRLHAKNILDNDKEQAVGFNNTGRSLTLSLSKEF</sequence>
<protein>
    <submittedName>
        <fullName evidence="16">TonB-dependent receptor</fullName>
    </submittedName>
</protein>
<feature type="domain" description="TonB-dependent receptor-like beta-barrel" evidence="14">
    <location>
        <begin position="237"/>
        <end position="614"/>
    </location>
</feature>
<evidence type="ECO:0000259" key="15">
    <source>
        <dbReference type="Pfam" id="PF07715"/>
    </source>
</evidence>
<evidence type="ECO:0000256" key="8">
    <source>
        <dbReference type="ARBA" id="ARBA00023136"/>
    </source>
</evidence>
<dbReference type="CDD" id="cd01347">
    <property type="entry name" value="ligand_gated_channel"/>
    <property type="match status" value="1"/>
</dbReference>
<dbReference type="PANTHER" id="PTHR30069:SF29">
    <property type="entry name" value="HEMOGLOBIN AND HEMOGLOBIN-HAPTOGLOBIN-BINDING PROTEIN 1-RELATED"/>
    <property type="match status" value="1"/>
</dbReference>
<dbReference type="PROSITE" id="PS52016">
    <property type="entry name" value="TONB_DEPENDENT_REC_3"/>
    <property type="match status" value="1"/>
</dbReference>
<evidence type="ECO:0000256" key="5">
    <source>
        <dbReference type="ARBA" id="ARBA00022692"/>
    </source>
</evidence>
<evidence type="ECO:0000313" key="16">
    <source>
        <dbReference type="EMBL" id="WNC72811.1"/>
    </source>
</evidence>
<feature type="signal peptide" evidence="13">
    <location>
        <begin position="1"/>
        <end position="23"/>
    </location>
</feature>
<evidence type="ECO:0000256" key="1">
    <source>
        <dbReference type="ARBA" id="ARBA00004571"/>
    </source>
</evidence>
<keyword evidence="6 13" id="KW-0732">Signal</keyword>
<keyword evidence="3 11" id="KW-0813">Transport</keyword>
<dbReference type="PANTHER" id="PTHR30069">
    <property type="entry name" value="TONB-DEPENDENT OUTER MEMBRANE RECEPTOR"/>
    <property type="match status" value="1"/>
</dbReference>
<proteinExistence type="inferred from homology"/>
<evidence type="ECO:0000256" key="2">
    <source>
        <dbReference type="ARBA" id="ARBA00008143"/>
    </source>
</evidence>
<dbReference type="EMBL" id="CP134145">
    <property type="protein sequence ID" value="WNC72811.1"/>
    <property type="molecule type" value="Genomic_DNA"/>
</dbReference>
<dbReference type="InterPro" id="IPR039426">
    <property type="entry name" value="TonB-dep_rcpt-like"/>
</dbReference>
<feature type="domain" description="TonB-dependent receptor plug" evidence="15">
    <location>
        <begin position="62"/>
        <end position="162"/>
    </location>
</feature>
<dbReference type="Gene3D" id="2.170.130.10">
    <property type="entry name" value="TonB-dependent receptor, plug domain"/>
    <property type="match status" value="1"/>
</dbReference>
<comment type="similarity">
    <text evidence="2">Belongs to the TonB-dependent receptor family. Hemoglobin/haptoglobin binding protein subfamily.</text>
</comment>
<keyword evidence="8 11" id="KW-0472">Membrane</keyword>
<accession>A0ABY9TVJ4</accession>
<evidence type="ECO:0000256" key="9">
    <source>
        <dbReference type="ARBA" id="ARBA00023170"/>
    </source>
</evidence>
<gene>
    <name evidence="16" type="ORF">RGQ13_02215</name>
</gene>
<feature type="chain" id="PRO_5047077689" evidence="13">
    <location>
        <begin position="24"/>
        <end position="640"/>
    </location>
</feature>
<name>A0ABY9TVJ4_9GAMM</name>
<dbReference type="RefSeq" id="WP_348391926.1">
    <property type="nucleotide sequence ID" value="NZ_CP134145.1"/>
</dbReference>
<evidence type="ECO:0000256" key="11">
    <source>
        <dbReference type="PROSITE-ProRule" id="PRU01360"/>
    </source>
</evidence>
<evidence type="ECO:0000256" key="3">
    <source>
        <dbReference type="ARBA" id="ARBA00022448"/>
    </source>
</evidence>
<keyword evidence="17" id="KW-1185">Reference proteome</keyword>
<evidence type="ECO:0000256" key="7">
    <source>
        <dbReference type="ARBA" id="ARBA00023077"/>
    </source>
</evidence>
<dbReference type="InterPro" id="IPR037066">
    <property type="entry name" value="Plug_dom_sf"/>
</dbReference>
<evidence type="ECO:0000256" key="10">
    <source>
        <dbReference type="ARBA" id="ARBA00023237"/>
    </source>
</evidence>
<dbReference type="Proteomes" id="UP001258994">
    <property type="component" value="Chromosome"/>
</dbReference>
<keyword evidence="7 12" id="KW-0798">TonB box</keyword>
<evidence type="ECO:0000256" key="6">
    <source>
        <dbReference type="ARBA" id="ARBA00022729"/>
    </source>
</evidence>
<evidence type="ECO:0000256" key="12">
    <source>
        <dbReference type="RuleBase" id="RU003357"/>
    </source>
</evidence>
<evidence type="ECO:0000256" key="4">
    <source>
        <dbReference type="ARBA" id="ARBA00022452"/>
    </source>
</evidence>
<dbReference type="Pfam" id="PF00593">
    <property type="entry name" value="TonB_dep_Rec_b-barrel"/>
    <property type="match status" value="1"/>
</dbReference>
<organism evidence="16 17">
    <name type="scientific">Thalassotalea psychrophila</name>
    <dbReference type="NCBI Taxonomy" id="3065647"/>
    <lineage>
        <taxon>Bacteria</taxon>
        <taxon>Pseudomonadati</taxon>
        <taxon>Pseudomonadota</taxon>
        <taxon>Gammaproteobacteria</taxon>
        <taxon>Alteromonadales</taxon>
        <taxon>Colwelliaceae</taxon>
        <taxon>Thalassotalea</taxon>
    </lineage>
</organism>
<keyword evidence="4 11" id="KW-1134">Transmembrane beta strand</keyword>